<evidence type="ECO:0000313" key="2">
    <source>
        <dbReference type="EMBL" id="VDC31525.1"/>
    </source>
</evidence>
<dbReference type="EMBL" id="UXAW01000085">
    <property type="protein sequence ID" value="VDC31525.1"/>
    <property type="molecule type" value="Genomic_DNA"/>
</dbReference>
<keyword evidence="3" id="KW-1185">Reference proteome</keyword>
<organism evidence="2 3">
    <name type="scientific">Pseudogemmobacter humi</name>
    <dbReference type="NCBI Taxonomy" id="2483812"/>
    <lineage>
        <taxon>Bacteria</taxon>
        <taxon>Pseudomonadati</taxon>
        <taxon>Pseudomonadota</taxon>
        <taxon>Alphaproteobacteria</taxon>
        <taxon>Rhodobacterales</taxon>
        <taxon>Paracoccaceae</taxon>
        <taxon>Pseudogemmobacter</taxon>
    </lineage>
</organism>
<dbReference type="PANTHER" id="PTHR31527:SF0">
    <property type="entry name" value="RE64534P"/>
    <property type="match status" value="1"/>
</dbReference>
<feature type="domain" description="DUF1989" evidence="1">
    <location>
        <begin position="17"/>
        <end position="181"/>
    </location>
</feature>
<name>A0A3P5XRH0_9RHOB</name>
<reference evidence="2 3" key="1">
    <citation type="submission" date="2018-11" db="EMBL/GenBank/DDBJ databases">
        <authorList>
            <person name="Criscuolo A."/>
        </authorList>
    </citation>
    <scope>NUCLEOTIDE SEQUENCE [LARGE SCALE GENOMIC DNA]</scope>
    <source>
        <strain evidence="2">ACIP111625</strain>
    </source>
</reference>
<dbReference type="AlphaFoldDB" id="A0A3P5XRH0"/>
<dbReference type="InterPro" id="IPR018959">
    <property type="entry name" value="DUF1989"/>
</dbReference>
<evidence type="ECO:0000313" key="3">
    <source>
        <dbReference type="Proteomes" id="UP000277498"/>
    </source>
</evidence>
<dbReference type="Pfam" id="PF09347">
    <property type="entry name" value="DUF1989"/>
    <property type="match status" value="1"/>
</dbReference>
<dbReference type="RefSeq" id="WP_124087648.1">
    <property type="nucleotide sequence ID" value="NZ_UXAW01000085.1"/>
</dbReference>
<evidence type="ECO:0000259" key="1">
    <source>
        <dbReference type="Pfam" id="PF09347"/>
    </source>
</evidence>
<gene>
    <name evidence="2" type="ORF">XINFAN_02925</name>
</gene>
<proteinExistence type="predicted"/>
<sequence length="210" mass="23039">MAEHQDTTTIRPGEMFEIPARRGRAIPVNKGQVLRIVNTHGAQVGDFFAFDAADPAVFLSMEHLRAGLRRISPRPGDVLPDNRRQPLMTLLSDSSPGVHDTLIAACDIHRYEQLGHQGHHDNCADNLRMALAEVGVRAPDVPCPLNLWMNIPVAEDGSLSWRAPVSRPGDHVRLRAERDLIAVISCCPMDLLPINGEDAVPRSLSAMIEG</sequence>
<protein>
    <recommendedName>
        <fullName evidence="1">DUF1989 domain-containing protein</fullName>
    </recommendedName>
</protein>
<accession>A0A3P5XRH0</accession>
<dbReference type="PANTHER" id="PTHR31527">
    <property type="entry name" value="RE64534P"/>
    <property type="match status" value="1"/>
</dbReference>
<dbReference type="Proteomes" id="UP000277498">
    <property type="component" value="Unassembled WGS sequence"/>
</dbReference>
<dbReference type="OrthoDB" id="9772660at2"/>